<evidence type="ECO:0000256" key="1">
    <source>
        <dbReference type="SAM" id="MobiDB-lite"/>
    </source>
</evidence>
<dbReference type="Proteomes" id="UP001501436">
    <property type="component" value="Unassembled WGS sequence"/>
</dbReference>
<evidence type="ECO:0000313" key="2">
    <source>
        <dbReference type="EMBL" id="GAA4904696.1"/>
    </source>
</evidence>
<organism evidence="2 3">
    <name type="scientific">Mucilaginibacter defluvii</name>
    <dbReference type="NCBI Taxonomy" id="1196019"/>
    <lineage>
        <taxon>Bacteria</taxon>
        <taxon>Pseudomonadati</taxon>
        <taxon>Bacteroidota</taxon>
        <taxon>Sphingobacteriia</taxon>
        <taxon>Sphingobacteriales</taxon>
        <taxon>Sphingobacteriaceae</taxon>
        <taxon>Mucilaginibacter</taxon>
    </lineage>
</organism>
<evidence type="ECO:0000313" key="3">
    <source>
        <dbReference type="Proteomes" id="UP001501436"/>
    </source>
</evidence>
<dbReference type="RefSeq" id="WP_345329264.1">
    <property type="nucleotide sequence ID" value="NZ_BAABJI010000001.1"/>
</dbReference>
<proteinExistence type="predicted"/>
<reference evidence="3" key="1">
    <citation type="journal article" date="2019" name="Int. J. Syst. Evol. Microbiol.">
        <title>The Global Catalogue of Microorganisms (GCM) 10K type strain sequencing project: providing services to taxonomists for standard genome sequencing and annotation.</title>
        <authorList>
            <consortium name="The Broad Institute Genomics Platform"/>
            <consortium name="The Broad Institute Genome Sequencing Center for Infectious Disease"/>
            <person name="Wu L."/>
            <person name="Ma J."/>
        </authorList>
    </citation>
    <scope>NUCLEOTIDE SEQUENCE [LARGE SCALE GENOMIC DNA]</scope>
    <source>
        <strain evidence="3">JCM 18283</strain>
    </source>
</reference>
<sequence length="62" mass="6785">MKSIQNAPQQGNEQQKGENLNETQPNEAGKATGEQHNNGYGNTPNEDNKPQQADTDTTESEQ</sequence>
<dbReference type="EMBL" id="BAABJI010000001">
    <property type="protein sequence ID" value="GAA4904696.1"/>
    <property type="molecule type" value="Genomic_DNA"/>
</dbReference>
<feature type="compositionally biased region" description="Polar residues" evidence="1">
    <location>
        <begin position="1"/>
        <end position="26"/>
    </location>
</feature>
<accession>A0ABP9FM56</accession>
<protein>
    <submittedName>
        <fullName evidence="2">Uncharacterized protein</fullName>
    </submittedName>
</protein>
<feature type="compositionally biased region" description="Polar residues" evidence="1">
    <location>
        <begin position="34"/>
        <end position="55"/>
    </location>
</feature>
<name>A0ABP9FM56_9SPHI</name>
<comment type="caution">
    <text evidence="2">The sequence shown here is derived from an EMBL/GenBank/DDBJ whole genome shotgun (WGS) entry which is preliminary data.</text>
</comment>
<gene>
    <name evidence="2" type="ORF">GCM10023313_04100</name>
</gene>
<keyword evidence="3" id="KW-1185">Reference proteome</keyword>
<feature type="region of interest" description="Disordered" evidence="1">
    <location>
        <begin position="1"/>
        <end position="62"/>
    </location>
</feature>